<comment type="caution">
    <text evidence="4">The sequence shown here is derived from an EMBL/GenBank/DDBJ whole genome shotgun (WGS) entry which is preliminary data.</text>
</comment>
<keyword evidence="1" id="KW-0521">NADP</keyword>
<dbReference type="SMART" id="SM00829">
    <property type="entry name" value="PKS_ER"/>
    <property type="match status" value="1"/>
</dbReference>
<dbReference type="SUPFAM" id="SSF50129">
    <property type="entry name" value="GroES-like"/>
    <property type="match status" value="1"/>
</dbReference>
<dbReference type="InterPro" id="IPR011032">
    <property type="entry name" value="GroES-like_sf"/>
</dbReference>
<sequence length="323" mass="35049">MMQAVVITEPGGPEVLQVQERTIPLLGKKEVLITVHAAGVNRPDVFQRRGNYPAPVGTVADIPGLEVAGVVAAVGEDCRNFEVGDRVMALVAGGGYAQYVAVDHGSCIHIPDNLSFIEAAGMPETLFTVWHNVFERGRLSGGERFLVHGGAGGIGSTAIQLAHLFGAEVFTTVGTSDKESFVRDLGASHIVNYKESDFEKSWGASSMDVILDSVGGSYFEKNINLLAEEGRLVVINAMQGAKVELNLIKMMQKRIYLTGSTLRNRSLEFKRQLTEAICQNVIPLIETGAYKTPIAEVFSYKDARYAHELMESRAFSGKIILAF</sequence>
<proteinExistence type="predicted"/>
<dbReference type="InterPro" id="IPR036291">
    <property type="entry name" value="NAD(P)-bd_dom_sf"/>
</dbReference>
<name>A0ABW5L684_9SPHI</name>
<dbReference type="PANTHER" id="PTHR48106">
    <property type="entry name" value="QUINONE OXIDOREDUCTASE PIG3-RELATED"/>
    <property type="match status" value="1"/>
</dbReference>
<dbReference type="InterPro" id="IPR020843">
    <property type="entry name" value="ER"/>
</dbReference>
<feature type="domain" description="Enoyl reductase (ER)" evidence="3">
    <location>
        <begin position="11"/>
        <end position="321"/>
    </location>
</feature>
<dbReference type="CDD" id="cd05276">
    <property type="entry name" value="p53_inducible_oxidoreductase"/>
    <property type="match status" value="1"/>
</dbReference>
<dbReference type="InterPro" id="IPR013154">
    <property type="entry name" value="ADH-like_N"/>
</dbReference>
<dbReference type="NCBIfam" id="TIGR02824">
    <property type="entry name" value="quinone_pig3"/>
    <property type="match status" value="1"/>
</dbReference>
<accession>A0ABW5L684</accession>
<reference evidence="5" key="1">
    <citation type="journal article" date="2019" name="Int. J. Syst. Evol. Microbiol.">
        <title>The Global Catalogue of Microorganisms (GCM) 10K type strain sequencing project: providing services to taxonomists for standard genome sequencing and annotation.</title>
        <authorList>
            <consortium name="The Broad Institute Genomics Platform"/>
            <consortium name="The Broad Institute Genome Sequencing Center for Infectious Disease"/>
            <person name="Wu L."/>
            <person name="Ma J."/>
        </authorList>
    </citation>
    <scope>NUCLEOTIDE SEQUENCE [LARGE SCALE GENOMIC DNA]</scope>
    <source>
        <strain evidence="5">KCTC 52298</strain>
    </source>
</reference>
<dbReference type="EMBL" id="JBHULD010000014">
    <property type="protein sequence ID" value="MFD2555387.1"/>
    <property type="molecule type" value="Genomic_DNA"/>
</dbReference>
<dbReference type="InterPro" id="IPR013149">
    <property type="entry name" value="ADH-like_C"/>
</dbReference>
<evidence type="ECO:0000259" key="3">
    <source>
        <dbReference type="SMART" id="SM00829"/>
    </source>
</evidence>
<evidence type="ECO:0000256" key="2">
    <source>
        <dbReference type="ARBA" id="ARBA00023002"/>
    </source>
</evidence>
<dbReference type="Pfam" id="PF08240">
    <property type="entry name" value="ADH_N"/>
    <property type="match status" value="1"/>
</dbReference>
<dbReference type="PANTHER" id="PTHR48106:SF8">
    <property type="entry name" value="OS02G0805600 PROTEIN"/>
    <property type="match status" value="1"/>
</dbReference>
<evidence type="ECO:0000256" key="1">
    <source>
        <dbReference type="ARBA" id="ARBA00022857"/>
    </source>
</evidence>
<organism evidence="4 5">
    <name type="scientific">Sphingobacterium tabacisoli</name>
    <dbReference type="NCBI Taxonomy" id="2044855"/>
    <lineage>
        <taxon>Bacteria</taxon>
        <taxon>Pseudomonadati</taxon>
        <taxon>Bacteroidota</taxon>
        <taxon>Sphingobacteriia</taxon>
        <taxon>Sphingobacteriales</taxon>
        <taxon>Sphingobacteriaceae</taxon>
        <taxon>Sphingobacterium</taxon>
    </lineage>
</organism>
<dbReference type="SUPFAM" id="SSF51735">
    <property type="entry name" value="NAD(P)-binding Rossmann-fold domains"/>
    <property type="match status" value="1"/>
</dbReference>
<evidence type="ECO:0000313" key="5">
    <source>
        <dbReference type="Proteomes" id="UP001597440"/>
    </source>
</evidence>
<gene>
    <name evidence="4" type="ORF">ACFSQW_13350</name>
</gene>
<dbReference type="RefSeq" id="WP_317195834.1">
    <property type="nucleotide sequence ID" value="NZ_JAEQMU010000001.1"/>
</dbReference>
<protein>
    <submittedName>
        <fullName evidence="4">NAD(P)H-quinone oxidoreductase</fullName>
    </submittedName>
</protein>
<dbReference type="Pfam" id="PF00107">
    <property type="entry name" value="ADH_zinc_N"/>
    <property type="match status" value="1"/>
</dbReference>
<evidence type="ECO:0000313" key="4">
    <source>
        <dbReference type="EMBL" id="MFD2555387.1"/>
    </source>
</evidence>
<dbReference type="InterPro" id="IPR014189">
    <property type="entry name" value="Quinone_OxRdtase_PIG3"/>
</dbReference>
<keyword evidence="5" id="KW-1185">Reference proteome</keyword>
<keyword evidence="2" id="KW-0560">Oxidoreductase</keyword>
<dbReference type="Gene3D" id="3.90.180.10">
    <property type="entry name" value="Medium-chain alcohol dehydrogenases, catalytic domain"/>
    <property type="match status" value="1"/>
</dbReference>
<dbReference type="Gene3D" id="3.40.50.720">
    <property type="entry name" value="NAD(P)-binding Rossmann-like Domain"/>
    <property type="match status" value="1"/>
</dbReference>
<dbReference type="Proteomes" id="UP001597440">
    <property type="component" value="Unassembled WGS sequence"/>
</dbReference>